<evidence type="ECO:0000256" key="1">
    <source>
        <dbReference type="SAM" id="Phobius"/>
    </source>
</evidence>
<gene>
    <name evidence="2" type="ORF">LCGC14_0533280</name>
</gene>
<comment type="caution">
    <text evidence="2">The sequence shown here is derived from an EMBL/GenBank/DDBJ whole genome shotgun (WGS) entry which is preliminary data.</text>
</comment>
<dbReference type="AlphaFoldDB" id="A0A0F9V345"/>
<proteinExistence type="predicted"/>
<feature type="transmembrane region" description="Helical" evidence="1">
    <location>
        <begin position="50"/>
        <end position="68"/>
    </location>
</feature>
<protein>
    <submittedName>
        <fullName evidence="2">Uncharacterized protein</fullName>
    </submittedName>
</protein>
<evidence type="ECO:0000313" key="2">
    <source>
        <dbReference type="EMBL" id="KKN60278.1"/>
    </source>
</evidence>
<accession>A0A0F9V345</accession>
<keyword evidence="1" id="KW-1133">Transmembrane helix</keyword>
<feature type="transmembrane region" description="Helical" evidence="1">
    <location>
        <begin position="12"/>
        <end position="30"/>
    </location>
</feature>
<name>A0A0F9V345_9ZZZZ</name>
<organism evidence="2">
    <name type="scientific">marine sediment metagenome</name>
    <dbReference type="NCBI Taxonomy" id="412755"/>
    <lineage>
        <taxon>unclassified sequences</taxon>
        <taxon>metagenomes</taxon>
        <taxon>ecological metagenomes</taxon>
    </lineage>
</organism>
<sequence>MEEKTVKSEYLIIKKIGYLILTGITLLFATCAGRDAISAITSGKNEDVGYIVPAVVFGIVSLLCYGGFRKYSKKVDELFGVKEDPEEEDVEEE</sequence>
<dbReference type="EMBL" id="LAZR01000700">
    <property type="protein sequence ID" value="KKN60278.1"/>
    <property type="molecule type" value="Genomic_DNA"/>
</dbReference>
<reference evidence="2" key="1">
    <citation type="journal article" date="2015" name="Nature">
        <title>Complex archaea that bridge the gap between prokaryotes and eukaryotes.</title>
        <authorList>
            <person name="Spang A."/>
            <person name="Saw J.H."/>
            <person name="Jorgensen S.L."/>
            <person name="Zaremba-Niedzwiedzka K."/>
            <person name="Martijn J."/>
            <person name="Lind A.E."/>
            <person name="van Eijk R."/>
            <person name="Schleper C."/>
            <person name="Guy L."/>
            <person name="Ettema T.J."/>
        </authorList>
    </citation>
    <scope>NUCLEOTIDE SEQUENCE</scope>
</reference>
<keyword evidence="1" id="KW-0472">Membrane</keyword>
<keyword evidence="1" id="KW-0812">Transmembrane</keyword>